<dbReference type="PROSITE" id="PS51352">
    <property type="entry name" value="THIOREDOXIN_2"/>
    <property type="match status" value="1"/>
</dbReference>
<evidence type="ECO:0000259" key="1">
    <source>
        <dbReference type="PROSITE" id="PS51352"/>
    </source>
</evidence>
<dbReference type="OrthoDB" id="9815205at2"/>
<comment type="caution">
    <text evidence="2">The sequence shown here is derived from an EMBL/GenBank/DDBJ whole genome shotgun (WGS) entry which is preliminary data.</text>
</comment>
<reference evidence="2 3" key="1">
    <citation type="submission" date="2013-09" db="EMBL/GenBank/DDBJ databases">
        <authorList>
            <person name="Zeng Z."/>
            <person name="Chen C."/>
        </authorList>
    </citation>
    <scope>NUCLEOTIDE SEQUENCE [LARGE SCALE GENOMIC DNA]</scope>
    <source>
        <strain evidence="2 3">GH29-5</strain>
    </source>
</reference>
<dbReference type="PANTHER" id="PTHR42852">
    <property type="entry name" value="THIOL:DISULFIDE INTERCHANGE PROTEIN DSBE"/>
    <property type="match status" value="1"/>
</dbReference>
<accession>A0A0A2MDH0</accession>
<dbReference type="Gene3D" id="3.40.30.10">
    <property type="entry name" value="Glutaredoxin"/>
    <property type="match status" value="1"/>
</dbReference>
<dbReference type="SUPFAM" id="SSF52833">
    <property type="entry name" value="Thioredoxin-like"/>
    <property type="match status" value="1"/>
</dbReference>
<dbReference type="AlphaFoldDB" id="A0A0A2MDH0"/>
<dbReference type="InterPro" id="IPR036249">
    <property type="entry name" value="Thioredoxin-like_sf"/>
</dbReference>
<name>A0A0A2MDH0_9FLAO</name>
<evidence type="ECO:0000313" key="2">
    <source>
        <dbReference type="EMBL" id="KGO89641.1"/>
    </source>
</evidence>
<gene>
    <name evidence="2" type="ORF">Q764_07700</name>
</gene>
<protein>
    <recommendedName>
        <fullName evidence="1">Thioredoxin domain-containing protein</fullName>
    </recommendedName>
</protein>
<dbReference type="InterPro" id="IPR013766">
    <property type="entry name" value="Thioredoxin_domain"/>
</dbReference>
<keyword evidence="3" id="KW-1185">Reference proteome</keyword>
<organism evidence="2 3">
    <name type="scientific">Flavobacterium suncheonense GH29-5 = DSM 17707</name>
    <dbReference type="NCBI Taxonomy" id="1121899"/>
    <lineage>
        <taxon>Bacteria</taxon>
        <taxon>Pseudomonadati</taxon>
        <taxon>Bacteroidota</taxon>
        <taxon>Flavobacteriia</taxon>
        <taxon>Flavobacteriales</taxon>
        <taxon>Flavobacteriaceae</taxon>
        <taxon>Flavobacterium</taxon>
    </lineage>
</organism>
<sequence>MKKIFLIGVLLIGLGIYVFKQEIQECFFESDLPDPTYIAFEKQLPLYSYNWSLIGTKGSSNPFVKYKRRNVIVNFWSSKSKSSVEEMKVWAKLYEDYKNDIAFVFVTKDSQTDVNRFLKETGYVFPVFYSGSTPLKTIVLDKAPKTYLITKSGRVVVAYSGAANWNSKKFRNLLDEIINQNK</sequence>
<dbReference type="InterPro" id="IPR050553">
    <property type="entry name" value="Thioredoxin_ResA/DsbE_sf"/>
</dbReference>
<evidence type="ECO:0000313" key="3">
    <source>
        <dbReference type="Proteomes" id="UP000030121"/>
    </source>
</evidence>
<proteinExistence type="predicted"/>
<dbReference type="RefSeq" id="WP_026979436.1">
    <property type="nucleotide sequence ID" value="NZ_AUCZ01000003.1"/>
</dbReference>
<dbReference type="eggNOG" id="COG0526">
    <property type="taxonomic scope" value="Bacteria"/>
</dbReference>
<dbReference type="STRING" id="1121899.GCA_000430025_00660"/>
<dbReference type="PANTHER" id="PTHR42852:SF13">
    <property type="entry name" value="PROTEIN DIPZ"/>
    <property type="match status" value="1"/>
</dbReference>
<feature type="domain" description="Thioredoxin" evidence="1">
    <location>
        <begin position="42"/>
        <end position="179"/>
    </location>
</feature>
<dbReference type="EMBL" id="JRLW01000008">
    <property type="protein sequence ID" value="KGO89641.1"/>
    <property type="molecule type" value="Genomic_DNA"/>
</dbReference>
<dbReference type="Proteomes" id="UP000030121">
    <property type="component" value="Unassembled WGS sequence"/>
</dbReference>